<reference evidence="1" key="2">
    <citation type="journal article" date="2015" name="Fish Shellfish Immunol.">
        <title>Early steps in the European eel (Anguilla anguilla)-Vibrio vulnificus interaction in the gills: Role of the RtxA13 toxin.</title>
        <authorList>
            <person name="Callol A."/>
            <person name="Pajuelo D."/>
            <person name="Ebbesson L."/>
            <person name="Teles M."/>
            <person name="MacKenzie S."/>
            <person name="Amaro C."/>
        </authorList>
    </citation>
    <scope>NUCLEOTIDE SEQUENCE</scope>
</reference>
<evidence type="ECO:0000313" key="1">
    <source>
        <dbReference type="EMBL" id="JAI01266.1"/>
    </source>
</evidence>
<dbReference type="EMBL" id="GBXM01007312">
    <property type="protein sequence ID" value="JAI01266.1"/>
    <property type="molecule type" value="Transcribed_RNA"/>
</dbReference>
<organism evidence="1">
    <name type="scientific">Anguilla anguilla</name>
    <name type="common">European freshwater eel</name>
    <name type="synonym">Muraena anguilla</name>
    <dbReference type="NCBI Taxonomy" id="7936"/>
    <lineage>
        <taxon>Eukaryota</taxon>
        <taxon>Metazoa</taxon>
        <taxon>Chordata</taxon>
        <taxon>Craniata</taxon>
        <taxon>Vertebrata</taxon>
        <taxon>Euteleostomi</taxon>
        <taxon>Actinopterygii</taxon>
        <taxon>Neopterygii</taxon>
        <taxon>Teleostei</taxon>
        <taxon>Anguilliformes</taxon>
        <taxon>Anguillidae</taxon>
        <taxon>Anguilla</taxon>
    </lineage>
</organism>
<sequence length="12" mass="1470">MFLREEDVSDTK</sequence>
<accession>A0A0E9XHH8</accession>
<proteinExistence type="predicted"/>
<name>A0A0E9XHH8_ANGAN</name>
<protein>
    <submittedName>
        <fullName evidence="1">Uncharacterized protein</fullName>
    </submittedName>
</protein>
<reference evidence="1" key="1">
    <citation type="submission" date="2014-11" db="EMBL/GenBank/DDBJ databases">
        <authorList>
            <person name="Amaro Gonzalez C."/>
        </authorList>
    </citation>
    <scope>NUCLEOTIDE SEQUENCE</scope>
</reference>